<evidence type="ECO:0000313" key="1">
    <source>
        <dbReference type="EMBL" id="CAE8651240.1"/>
    </source>
</evidence>
<dbReference type="AlphaFoldDB" id="A0A813IIX2"/>
<dbReference type="EMBL" id="CAJNNW010009767">
    <property type="protein sequence ID" value="CAE8651240.1"/>
    <property type="molecule type" value="Genomic_DNA"/>
</dbReference>
<proteinExistence type="predicted"/>
<sequence length="52" mass="5888">MHARSIVSGFSRASFQRMREAAPLFQTTLMLPLRCDLSRPRPRSGGRRCQPG</sequence>
<gene>
    <name evidence="1" type="ORF">PGLA2088_LOCUS8969</name>
</gene>
<protein>
    <submittedName>
        <fullName evidence="1">Uncharacterized protein</fullName>
    </submittedName>
</protein>
<accession>A0A813IIX2</accession>
<name>A0A813IIX2_POLGL</name>
<organism evidence="1 2">
    <name type="scientific">Polarella glacialis</name>
    <name type="common">Dinoflagellate</name>
    <dbReference type="NCBI Taxonomy" id="89957"/>
    <lineage>
        <taxon>Eukaryota</taxon>
        <taxon>Sar</taxon>
        <taxon>Alveolata</taxon>
        <taxon>Dinophyceae</taxon>
        <taxon>Suessiales</taxon>
        <taxon>Suessiaceae</taxon>
        <taxon>Polarella</taxon>
    </lineage>
</organism>
<reference evidence="1" key="1">
    <citation type="submission" date="2021-02" db="EMBL/GenBank/DDBJ databases">
        <authorList>
            <person name="Dougan E. K."/>
            <person name="Rhodes N."/>
            <person name="Thang M."/>
            <person name="Chan C."/>
        </authorList>
    </citation>
    <scope>NUCLEOTIDE SEQUENCE</scope>
</reference>
<dbReference type="Proteomes" id="UP000626109">
    <property type="component" value="Unassembled WGS sequence"/>
</dbReference>
<evidence type="ECO:0000313" key="2">
    <source>
        <dbReference type="Proteomes" id="UP000626109"/>
    </source>
</evidence>
<comment type="caution">
    <text evidence="1">The sequence shown here is derived from an EMBL/GenBank/DDBJ whole genome shotgun (WGS) entry which is preliminary data.</text>
</comment>
<feature type="non-terminal residue" evidence="1">
    <location>
        <position position="52"/>
    </location>
</feature>